<keyword evidence="8" id="KW-1185">Reference proteome</keyword>
<feature type="transmembrane region" description="Helical" evidence="6">
    <location>
        <begin position="135"/>
        <end position="153"/>
    </location>
</feature>
<gene>
    <name evidence="7" type="ORF">G6N74_26770</name>
</gene>
<accession>A0A7C9VDE7</accession>
<comment type="caution">
    <text evidence="7">The sequence shown here is derived from an EMBL/GenBank/DDBJ whole genome shotgun (WGS) entry which is preliminary data.</text>
</comment>
<organism evidence="7 8">
    <name type="scientific">Mesorhizobium zhangyense</name>
    <dbReference type="NCBI Taxonomy" id="1776730"/>
    <lineage>
        <taxon>Bacteria</taxon>
        <taxon>Pseudomonadati</taxon>
        <taxon>Pseudomonadota</taxon>
        <taxon>Alphaproteobacteria</taxon>
        <taxon>Hyphomicrobiales</taxon>
        <taxon>Phyllobacteriaceae</taxon>
        <taxon>Mesorhizobium</taxon>
    </lineage>
</organism>
<evidence type="ECO:0000256" key="2">
    <source>
        <dbReference type="ARBA" id="ARBA00022475"/>
    </source>
</evidence>
<feature type="transmembrane region" description="Helical" evidence="6">
    <location>
        <begin position="82"/>
        <end position="100"/>
    </location>
</feature>
<dbReference type="Pfam" id="PF02653">
    <property type="entry name" value="BPD_transp_2"/>
    <property type="match status" value="1"/>
</dbReference>
<protein>
    <submittedName>
        <fullName evidence="7">Ribose ABC transporter permease</fullName>
    </submittedName>
</protein>
<evidence type="ECO:0000256" key="3">
    <source>
        <dbReference type="ARBA" id="ARBA00022692"/>
    </source>
</evidence>
<keyword evidence="5 6" id="KW-0472">Membrane</keyword>
<evidence type="ECO:0000313" key="7">
    <source>
        <dbReference type="EMBL" id="NGN44666.1"/>
    </source>
</evidence>
<evidence type="ECO:0000256" key="5">
    <source>
        <dbReference type="ARBA" id="ARBA00023136"/>
    </source>
</evidence>
<dbReference type="CDD" id="cd06579">
    <property type="entry name" value="TM_PBP1_transp_AraH_like"/>
    <property type="match status" value="1"/>
</dbReference>
<feature type="transmembrane region" description="Helical" evidence="6">
    <location>
        <begin position="24"/>
        <end position="44"/>
    </location>
</feature>
<feature type="transmembrane region" description="Helical" evidence="6">
    <location>
        <begin position="107"/>
        <end position="129"/>
    </location>
</feature>
<proteinExistence type="predicted"/>
<keyword evidence="3 6" id="KW-0812">Transmembrane</keyword>
<feature type="transmembrane region" description="Helical" evidence="6">
    <location>
        <begin position="165"/>
        <end position="194"/>
    </location>
</feature>
<evidence type="ECO:0000256" key="1">
    <source>
        <dbReference type="ARBA" id="ARBA00004651"/>
    </source>
</evidence>
<dbReference type="RefSeq" id="WP_165121050.1">
    <property type="nucleotide sequence ID" value="NZ_JAAKZG010000018.1"/>
</dbReference>
<feature type="transmembrane region" description="Helical" evidence="6">
    <location>
        <begin position="262"/>
        <end position="293"/>
    </location>
</feature>
<evidence type="ECO:0000256" key="6">
    <source>
        <dbReference type="SAM" id="Phobius"/>
    </source>
</evidence>
<dbReference type="PANTHER" id="PTHR32196">
    <property type="entry name" value="ABC TRANSPORTER PERMEASE PROTEIN YPHD-RELATED-RELATED"/>
    <property type="match status" value="1"/>
</dbReference>
<dbReference type="Proteomes" id="UP000481252">
    <property type="component" value="Unassembled WGS sequence"/>
</dbReference>
<dbReference type="AlphaFoldDB" id="A0A7C9VDE7"/>
<dbReference type="PANTHER" id="PTHR32196:SF72">
    <property type="entry name" value="RIBOSE IMPORT PERMEASE PROTEIN RBSC"/>
    <property type="match status" value="1"/>
</dbReference>
<evidence type="ECO:0000256" key="4">
    <source>
        <dbReference type="ARBA" id="ARBA00022989"/>
    </source>
</evidence>
<evidence type="ECO:0000313" key="8">
    <source>
        <dbReference type="Proteomes" id="UP000481252"/>
    </source>
</evidence>
<sequence>MSDRAISSRRAANGNVAGVRLTTALRTLGMLPVLLLLSFGFFMASDRFLTAQNISIVLQQAAINTVLASGMTFVILTAGIDLSVGSILAAAAMTSVWITLVPGFEHFGIAAGLLTSLVFGLVNGVMVAVARLPPFIVTLGMLTAVRGIARLIGHDKTLINTELPFAYVANTALFGVHSLVLLALVFVLISWWILRFTVLGIRIYAVGGNASAARLAGIRVWLVLLFVYAYSGLMSGVGGLMSAAKLYSANGLQLGQAYELDAIAAVILGGTSFVGGIGSIWGTVVGAMIIAVLTNGLILTGVPDIYQYIIKGVVIVAAVAIDRLRLPAASGS</sequence>
<keyword evidence="4 6" id="KW-1133">Transmembrane helix</keyword>
<feature type="transmembrane region" description="Helical" evidence="6">
    <location>
        <begin position="218"/>
        <end position="241"/>
    </location>
</feature>
<feature type="transmembrane region" description="Helical" evidence="6">
    <location>
        <begin position="56"/>
        <end position="76"/>
    </location>
</feature>
<dbReference type="InterPro" id="IPR001851">
    <property type="entry name" value="ABC_transp_permease"/>
</dbReference>
<keyword evidence="2" id="KW-1003">Cell membrane</keyword>
<dbReference type="EMBL" id="JAAKZG010000018">
    <property type="protein sequence ID" value="NGN44666.1"/>
    <property type="molecule type" value="Genomic_DNA"/>
</dbReference>
<dbReference type="GO" id="GO:0022857">
    <property type="term" value="F:transmembrane transporter activity"/>
    <property type="evidence" value="ECO:0007669"/>
    <property type="project" value="InterPro"/>
</dbReference>
<name>A0A7C9VDE7_9HYPH</name>
<dbReference type="GO" id="GO:0005886">
    <property type="term" value="C:plasma membrane"/>
    <property type="evidence" value="ECO:0007669"/>
    <property type="project" value="UniProtKB-SubCell"/>
</dbReference>
<comment type="subcellular location">
    <subcellularLocation>
        <location evidence="1">Cell membrane</location>
        <topology evidence="1">Multi-pass membrane protein</topology>
    </subcellularLocation>
</comment>
<reference evidence="7 8" key="1">
    <citation type="submission" date="2020-02" db="EMBL/GenBank/DDBJ databases">
        <title>Genome sequence of the type strain CGMCC 1.15528 of Mesorhizobium zhangyense.</title>
        <authorList>
            <person name="Gao J."/>
            <person name="Sun J."/>
        </authorList>
    </citation>
    <scope>NUCLEOTIDE SEQUENCE [LARGE SCALE GENOMIC DNA]</scope>
    <source>
        <strain evidence="7 8">CGMCC 1.15528</strain>
    </source>
</reference>